<keyword evidence="3" id="KW-0378">Hydrolase</keyword>
<reference evidence="7 8" key="1">
    <citation type="submission" date="2018-08" db="EMBL/GenBank/DDBJ databases">
        <title>A genome reference for cultivated species of the human gut microbiota.</title>
        <authorList>
            <person name="Zou Y."/>
            <person name="Xue W."/>
            <person name="Luo G."/>
        </authorList>
    </citation>
    <scope>NUCLEOTIDE SEQUENCE [LARGE SCALE GENOMIC DNA]</scope>
    <source>
        <strain evidence="7 8">AF04-15</strain>
    </source>
</reference>
<keyword evidence="2 7" id="KW-0645">Protease</keyword>
<organism evidence="7 8">
    <name type="scientific">Enterocloster asparagiformis</name>
    <dbReference type="NCBI Taxonomy" id="333367"/>
    <lineage>
        <taxon>Bacteria</taxon>
        <taxon>Bacillati</taxon>
        <taxon>Bacillota</taxon>
        <taxon>Clostridia</taxon>
        <taxon>Lachnospirales</taxon>
        <taxon>Lachnospiraceae</taxon>
        <taxon>Enterocloster</taxon>
    </lineage>
</organism>
<keyword evidence="4" id="KW-0788">Thiol protease</keyword>
<evidence type="ECO:0000256" key="5">
    <source>
        <dbReference type="ARBA" id="ARBA00044503"/>
    </source>
</evidence>
<dbReference type="Gene3D" id="3.30.70.1490">
    <property type="entry name" value="Cysteine protease Prp"/>
    <property type="match status" value="1"/>
</dbReference>
<protein>
    <recommendedName>
        <fullName evidence="6">Ribosomal processing cysteine protease Prp</fullName>
    </recommendedName>
</protein>
<dbReference type="Proteomes" id="UP000283880">
    <property type="component" value="Unassembled WGS sequence"/>
</dbReference>
<dbReference type="CDD" id="cd16332">
    <property type="entry name" value="Prp-like"/>
    <property type="match status" value="1"/>
</dbReference>
<evidence type="ECO:0000256" key="6">
    <source>
        <dbReference type="ARBA" id="ARBA00044538"/>
    </source>
</evidence>
<dbReference type="EMBL" id="QSBM01000001">
    <property type="protein sequence ID" value="RGX33184.1"/>
    <property type="molecule type" value="Genomic_DNA"/>
</dbReference>
<dbReference type="InterPro" id="IPR036764">
    <property type="entry name" value="Peptidase_Prp_sf"/>
</dbReference>
<comment type="caution">
    <text evidence="7">The sequence shown here is derived from an EMBL/GenBank/DDBJ whole genome shotgun (WGS) entry which is preliminary data.</text>
</comment>
<dbReference type="GO" id="GO:0042254">
    <property type="term" value="P:ribosome biogenesis"/>
    <property type="evidence" value="ECO:0007669"/>
    <property type="project" value="UniProtKB-KW"/>
</dbReference>
<evidence type="ECO:0000256" key="4">
    <source>
        <dbReference type="ARBA" id="ARBA00022807"/>
    </source>
</evidence>
<gene>
    <name evidence="7" type="ORF">DWV29_03000</name>
</gene>
<accession>A0A413FLS3</accession>
<dbReference type="GO" id="GO:0006508">
    <property type="term" value="P:proteolysis"/>
    <property type="evidence" value="ECO:0007669"/>
    <property type="project" value="UniProtKB-KW"/>
</dbReference>
<evidence type="ECO:0000256" key="1">
    <source>
        <dbReference type="ARBA" id="ARBA00022517"/>
    </source>
</evidence>
<sequence>MIQVTIFRDSEESGDVFTGVELSGHAGYAESGRDIVCAAVSALVLNMANSVEAFTEDGFEGEMDEQTGGFSFHFTGEISPESQLLMNSLVLGLRNIEKEYGERHIIIRFEEV</sequence>
<dbReference type="InterPro" id="IPR007422">
    <property type="entry name" value="Peptidase_Prp"/>
</dbReference>
<dbReference type="OrthoDB" id="48998at2"/>
<evidence type="ECO:0000256" key="2">
    <source>
        <dbReference type="ARBA" id="ARBA00022670"/>
    </source>
</evidence>
<evidence type="ECO:0000256" key="3">
    <source>
        <dbReference type="ARBA" id="ARBA00022801"/>
    </source>
</evidence>
<proteinExistence type="inferred from homology"/>
<name>A0A413FLS3_9FIRM</name>
<dbReference type="SUPFAM" id="SSF118010">
    <property type="entry name" value="TM1457-like"/>
    <property type="match status" value="1"/>
</dbReference>
<dbReference type="PANTHER" id="PTHR39178:SF1">
    <property type="entry name" value="RIBOSOMAL-PROCESSING CYSTEINE PROTEASE PRP"/>
    <property type="match status" value="1"/>
</dbReference>
<comment type="similarity">
    <text evidence="5">Belongs to the Prp family.</text>
</comment>
<evidence type="ECO:0000313" key="8">
    <source>
        <dbReference type="Proteomes" id="UP000283880"/>
    </source>
</evidence>
<dbReference type="PANTHER" id="PTHR39178">
    <property type="entry name" value="HYPOTHETICAL RIBOSOME-ASSOCIATED PROTEIN"/>
    <property type="match status" value="1"/>
</dbReference>
<keyword evidence="1" id="KW-0690">Ribosome biogenesis</keyword>
<dbReference type="Pfam" id="PF04327">
    <property type="entry name" value="Peptidase_Prp"/>
    <property type="match status" value="1"/>
</dbReference>
<dbReference type="RefSeq" id="WP_007718129.1">
    <property type="nucleotide sequence ID" value="NZ_BAABXR010000001.1"/>
</dbReference>
<evidence type="ECO:0000313" key="7">
    <source>
        <dbReference type="EMBL" id="RGX33184.1"/>
    </source>
</evidence>
<dbReference type="AlphaFoldDB" id="A0A413FLS3"/>
<dbReference type="GO" id="GO:0008234">
    <property type="term" value="F:cysteine-type peptidase activity"/>
    <property type="evidence" value="ECO:0007669"/>
    <property type="project" value="UniProtKB-KW"/>
</dbReference>